<name>A0A1E5SK14_9BACT</name>
<dbReference type="STRING" id="1563681.BFP71_07690"/>
<dbReference type="InterPro" id="IPR026444">
    <property type="entry name" value="Secre_tail"/>
</dbReference>
<evidence type="ECO:0000256" key="1">
    <source>
        <dbReference type="SAM" id="Phobius"/>
    </source>
</evidence>
<dbReference type="OrthoDB" id="1153025at2"/>
<keyword evidence="1" id="KW-0472">Membrane</keyword>
<dbReference type="Pfam" id="PF18962">
    <property type="entry name" value="Por_Secre_tail"/>
    <property type="match status" value="1"/>
</dbReference>
<dbReference type="AlphaFoldDB" id="A0A1E5SK14"/>
<dbReference type="EMBL" id="MDGQ01000005">
    <property type="protein sequence ID" value="OEJ99460.1"/>
    <property type="molecule type" value="Genomic_DNA"/>
</dbReference>
<protein>
    <recommendedName>
        <fullName evidence="2">Secretion system C-terminal sorting domain-containing protein</fullName>
    </recommendedName>
</protein>
<dbReference type="RefSeq" id="WP_069834921.1">
    <property type="nucleotide sequence ID" value="NZ_MDGQ01000005.1"/>
</dbReference>
<evidence type="ECO:0000313" key="3">
    <source>
        <dbReference type="EMBL" id="OEJ99460.1"/>
    </source>
</evidence>
<reference evidence="3 4" key="1">
    <citation type="submission" date="2016-08" db="EMBL/GenBank/DDBJ databases">
        <title>Draft genome of Fabibacter sp. strain SK-8.</title>
        <authorList>
            <person name="Wong S.-K."/>
            <person name="Hamasaki K."/>
            <person name="Yoshizawa S."/>
        </authorList>
    </citation>
    <scope>NUCLEOTIDE SEQUENCE [LARGE SCALE GENOMIC DNA]</scope>
    <source>
        <strain evidence="3 4">SK-8</strain>
    </source>
</reference>
<feature type="transmembrane region" description="Helical" evidence="1">
    <location>
        <begin position="57"/>
        <end position="77"/>
    </location>
</feature>
<gene>
    <name evidence="3" type="ORF">BFP71_07690</name>
</gene>
<keyword evidence="4" id="KW-1185">Reference proteome</keyword>
<sequence length="372" mass="42409">MSNMDSYFNQARESKPFIPSTEVIDGLKEKLNATEATNTHNTRRYTPSFPIFRTLRLWYLIGATTVVIILIIVADGLTPNDSGQNILGLKTEDFRIERVNQQRAALIRYLGKSENDSTQNVEVFFNKKQEQVNNAEIIPTLKVPREVLLKMGFRFEKEETIFEANVKGEGYLMISLAKKTHALTIDDTPLPDIKFEAISHPLFVSDMKGVQRTRFAFGRDPMKLKASYFNQLIDDLVPIAVPHPSEEEDYLGIFWFKSTEELFDQLVQKPDIKENSSTTLTKKDNTNQPTIRPLGNPFKGILNVEFSIPEADRVAIHLISIEGNIVRELMPINQLEAGNHNASFELYDLQRGVYLLQMITSAGRVTKRIIKE</sequence>
<dbReference type="NCBIfam" id="TIGR04183">
    <property type="entry name" value="Por_Secre_tail"/>
    <property type="match status" value="1"/>
</dbReference>
<keyword evidence="1" id="KW-1133">Transmembrane helix</keyword>
<evidence type="ECO:0000313" key="4">
    <source>
        <dbReference type="Proteomes" id="UP000095552"/>
    </source>
</evidence>
<feature type="domain" description="Secretion system C-terminal sorting" evidence="2">
    <location>
        <begin position="296"/>
        <end position="370"/>
    </location>
</feature>
<accession>A0A1E5SK14</accession>
<comment type="caution">
    <text evidence="3">The sequence shown here is derived from an EMBL/GenBank/DDBJ whole genome shotgun (WGS) entry which is preliminary data.</text>
</comment>
<dbReference type="Proteomes" id="UP000095552">
    <property type="component" value="Unassembled WGS sequence"/>
</dbReference>
<evidence type="ECO:0000259" key="2">
    <source>
        <dbReference type="Pfam" id="PF18962"/>
    </source>
</evidence>
<keyword evidence="1" id="KW-0812">Transmembrane</keyword>
<proteinExistence type="predicted"/>
<organism evidence="3 4">
    <name type="scientific">Roseivirga misakiensis</name>
    <dbReference type="NCBI Taxonomy" id="1563681"/>
    <lineage>
        <taxon>Bacteria</taxon>
        <taxon>Pseudomonadati</taxon>
        <taxon>Bacteroidota</taxon>
        <taxon>Cytophagia</taxon>
        <taxon>Cytophagales</taxon>
        <taxon>Roseivirgaceae</taxon>
        <taxon>Roseivirga</taxon>
    </lineage>
</organism>